<organism evidence="5 6">
    <name type="scientific">Globisporangium ultimum (strain ATCC 200006 / CBS 805.95 / DAOM BR144)</name>
    <name type="common">Pythium ultimum</name>
    <dbReference type="NCBI Taxonomy" id="431595"/>
    <lineage>
        <taxon>Eukaryota</taxon>
        <taxon>Sar</taxon>
        <taxon>Stramenopiles</taxon>
        <taxon>Oomycota</taxon>
        <taxon>Peronosporomycetes</taxon>
        <taxon>Pythiales</taxon>
        <taxon>Pythiaceae</taxon>
        <taxon>Globisporangium</taxon>
    </lineage>
</organism>
<keyword evidence="4" id="KW-0472">Membrane</keyword>
<evidence type="ECO:0000256" key="2">
    <source>
        <dbReference type="RuleBase" id="RU003750"/>
    </source>
</evidence>
<dbReference type="GO" id="GO:0016780">
    <property type="term" value="F:phosphotransferase activity, for other substituted phosphate groups"/>
    <property type="evidence" value="ECO:0007669"/>
    <property type="project" value="InterPro"/>
</dbReference>
<dbReference type="InterPro" id="IPR000462">
    <property type="entry name" value="CDP-OH_P_trans"/>
</dbReference>
<dbReference type="Pfam" id="PF01066">
    <property type="entry name" value="CDP-OH_P_transf"/>
    <property type="match status" value="1"/>
</dbReference>
<keyword evidence="1 2" id="KW-0808">Transferase</keyword>
<reference evidence="6" key="2">
    <citation type="submission" date="2010-04" db="EMBL/GenBank/DDBJ databases">
        <authorList>
            <person name="Buell R."/>
            <person name="Hamilton J."/>
            <person name="Hostetler J."/>
        </authorList>
    </citation>
    <scope>NUCLEOTIDE SEQUENCE [LARGE SCALE GENOMIC DNA]</scope>
    <source>
        <strain evidence="6">DAOM:BR144</strain>
    </source>
</reference>
<protein>
    <recommendedName>
        <fullName evidence="7">CDP-alcohol phosphatidyltransferase</fullName>
    </recommendedName>
</protein>
<dbReference type="EMBL" id="GL376633">
    <property type="status" value="NOT_ANNOTATED_CDS"/>
    <property type="molecule type" value="Genomic_DNA"/>
</dbReference>
<name>K3WKS5_GLOUD</name>
<dbReference type="InParanoid" id="K3WKS5"/>
<dbReference type="eggNOG" id="ENOG502QY06">
    <property type="taxonomic scope" value="Eukaryota"/>
</dbReference>
<sequence>MANGTAAAAALKSAGGKIDNQITHRVNSSGFAASRASSPSGSEDESANQSTTIRILEKKDVAAKSMDSLLERYYSATSTKMYDVEELIDYYFHRRLAAFSAVIISYLPFVITPNQITIFGLGLGWASAVCLYDSEFHTPLGWEPNQSLAMASLLMFAWIVSDCADGQVARLCKRGTRTGRILDGFVDGLVLAPNCAILGLMCAHRYGEPQYALYSVIAGLSLWVHALVYDKVKNVYMENALPQSECDGETVESVRAEYHAAKAQNPFALDSILLGIYVIYLSAQAMFTSDAASKAEAARHTLLATCSDEYHTMFIRRYQNLVRLASFMGISAHVVGLYVAYFTAIFYWDALFYVQVYFAVVLNVILVVVLFLYFKTGMATAQPNKQGSL</sequence>
<feature type="transmembrane region" description="Helical" evidence="4">
    <location>
        <begin position="146"/>
        <end position="164"/>
    </location>
</feature>
<comment type="similarity">
    <text evidence="2">Belongs to the CDP-alcohol phosphatidyltransferase class-I family.</text>
</comment>
<dbReference type="Proteomes" id="UP000019132">
    <property type="component" value="Unassembled WGS sequence"/>
</dbReference>
<feature type="region of interest" description="Disordered" evidence="3">
    <location>
        <begin position="30"/>
        <end position="51"/>
    </location>
</feature>
<evidence type="ECO:0000313" key="6">
    <source>
        <dbReference type="Proteomes" id="UP000019132"/>
    </source>
</evidence>
<dbReference type="VEuPathDB" id="FungiDB:PYU1_G005556"/>
<dbReference type="HOGENOM" id="CLU_035003_0_0_1"/>
<feature type="transmembrane region" description="Helical" evidence="4">
    <location>
        <begin position="96"/>
        <end position="126"/>
    </location>
</feature>
<keyword evidence="4" id="KW-1133">Transmembrane helix</keyword>
<dbReference type="PROSITE" id="PS00379">
    <property type="entry name" value="CDP_ALCOHOL_P_TRANSF"/>
    <property type="match status" value="1"/>
</dbReference>
<reference evidence="6" key="1">
    <citation type="journal article" date="2010" name="Genome Biol.">
        <title>Genome sequence of the necrotrophic plant pathogen Pythium ultimum reveals original pathogenicity mechanisms and effector repertoire.</title>
        <authorList>
            <person name="Levesque C.A."/>
            <person name="Brouwer H."/>
            <person name="Cano L."/>
            <person name="Hamilton J.P."/>
            <person name="Holt C."/>
            <person name="Huitema E."/>
            <person name="Raffaele S."/>
            <person name="Robideau G.P."/>
            <person name="Thines M."/>
            <person name="Win J."/>
            <person name="Zerillo M.M."/>
            <person name="Beakes G.W."/>
            <person name="Boore J.L."/>
            <person name="Busam D."/>
            <person name="Dumas B."/>
            <person name="Ferriera S."/>
            <person name="Fuerstenberg S.I."/>
            <person name="Gachon C.M."/>
            <person name="Gaulin E."/>
            <person name="Govers F."/>
            <person name="Grenville-Briggs L."/>
            <person name="Horner N."/>
            <person name="Hostetler J."/>
            <person name="Jiang R.H."/>
            <person name="Johnson J."/>
            <person name="Krajaejun T."/>
            <person name="Lin H."/>
            <person name="Meijer H.J."/>
            <person name="Moore B."/>
            <person name="Morris P."/>
            <person name="Phuntmart V."/>
            <person name="Puiu D."/>
            <person name="Shetty J."/>
            <person name="Stajich J.E."/>
            <person name="Tripathy S."/>
            <person name="Wawra S."/>
            <person name="van West P."/>
            <person name="Whitty B.R."/>
            <person name="Coutinho P.M."/>
            <person name="Henrissat B."/>
            <person name="Martin F."/>
            <person name="Thomas P.D."/>
            <person name="Tyler B.M."/>
            <person name="De Vries R.P."/>
            <person name="Kamoun S."/>
            <person name="Yandell M."/>
            <person name="Tisserat N."/>
            <person name="Buell C.R."/>
        </authorList>
    </citation>
    <scope>NUCLEOTIDE SEQUENCE</scope>
    <source>
        <strain evidence="6">DAOM:BR144</strain>
    </source>
</reference>
<feature type="transmembrane region" description="Helical" evidence="4">
    <location>
        <begin position="354"/>
        <end position="374"/>
    </location>
</feature>
<evidence type="ECO:0008006" key="7">
    <source>
        <dbReference type="Google" id="ProtNLM"/>
    </source>
</evidence>
<dbReference type="InterPro" id="IPR043130">
    <property type="entry name" value="CDP-OH_PTrfase_TM_dom"/>
</dbReference>
<dbReference type="OMA" id="FVITPNQ"/>
<dbReference type="AlphaFoldDB" id="K3WKS5"/>
<dbReference type="EnsemblProtists" id="PYU1_T005567">
    <property type="protein sequence ID" value="PYU1_T005567"/>
    <property type="gene ID" value="PYU1_G005556"/>
</dbReference>
<keyword evidence="4" id="KW-0812">Transmembrane</keyword>
<evidence type="ECO:0000313" key="5">
    <source>
        <dbReference type="EnsemblProtists" id="PYU1_T005567"/>
    </source>
</evidence>
<evidence type="ECO:0000256" key="1">
    <source>
        <dbReference type="ARBA" id="ARBA00022679"/>
    </source>
</evidence>
<reference evidence="5" key="3">
    <citation type="submission" date="2015-02" db="UniProtKB">
        <authorList>
            <consortium name="EnsemblProtists"/>
        </authorList>
    </citation>
    <scope>IDENTIFICATION</scope>
    <source>
        <strain evidence="5">DAOM BR144</strain>
    </source>
</reference>
<dbReference type="InterPro" id="IPR048254">
    <property type="entry name" value="CDP_ALCOHOL_P_TRANSF_CS"/>
</dbReference>
<feature type="transmembrane region" description="Helical" evidence="4">
    <location>
        <begin position="321"/>
        <end position="348"/>
    </location>
</feature>
<evidence type="ECO:0000256" key="3">
    <source>
        <dbReference type="SAM" id="MobiDB-lite"/>
    </source>
</evidence>
<dbReference type="Gene3D" id="1.20.120.1760">
    <property type="match status" value="1"/>
</dbReference>
<keyword evidence="6" id="KW-1185">Reference proteome</keyword>
<feature type="transmembrane region" description="Helical" evidence="4">
    <location>
        <begin position="212"/>
        <end position="229"/>
    </location>
</feature>
<dbReference type="GO" id="GO:0016020">
    <property type="term" value="C:membrane"/>
    <property type="evidence" value="ECO:0007669"/>
    <property type="project" value="InterPro"/>
</dbReference>
<proteinExistence type="inferred from homology"/>
<evidence type="ECO:0000256" key="4">
    <source>
        <dbReference type="SAM" id="Phobius"/>
    </source>
</evidence>
<accession>K3WKS5</accession>
<feature type="transmembrane region" description="Helical" evidence="4">
    <location>
        <begin position="185"/>
        <end position="206"/>
    </location>
</feature>
<dbReference type="GO" id="GO:0008654">
    <property type="term" value="P:phospholipid biosynthetic process"/>
    <property type="evidence" value="ECO:0007669"/>
    <property type="project" value="InterPro"/>
</dbReference>